<dbReference type="PIRSF" id="PIRSF038959">
    <property type="entry name" value="SdpI"/>
    <property type="match status" value="1"/>
</dbReference>
<dbReference type="Proteomes" id="UP000189464">
    <property type="component" value="Chromosome"/>
</dbReference>
<dbReference type="STRING" id="1833852.B0537_06405"/>
<dbReference type="InterPro" id="IPR026272">
    <property type="entry name" value="SdpI"/>
</dbReference>
<name>A0A1S6IVE7_9FIRM</name>
<dbReference type="OrthoDB" id="9808690at2"/>
<dbReference type="RefSeq" id="WP_077713747.1">
    <property type="nucleotide sequence ID" value="NZ_CP019698.1"/>
</dbReference>
<dbReference type="EMBL" id="CP019698">
    <property type="protein sequence ID" value="AQS58746.1"/>
    <property type="molecule type" value="Genomic_DNA"/>
</dbReference>
<feature type="transmembrane region" description="Helical" evidence="1">
    <location>
        <begin position="166"/>
        <end position="184"/>
    </location>
</feature>
<evidence type="ECO:0000259" key="2">
    <source>
        <dbReference type="Pfam" id="PF07853"/>
    </source>
</evidence>
<dbReference type="KEGG" id="dfg:B0537_06405"/>
<dbReference type="Pfam" id="PF07853">
    <property type="entry name" value="DUF1648"/>
    <property type="match status" value="1"/>
</dbReference>
<evidence type="ECO:0000313" key="4">
    <source>
        <dbReference type="Proteomes" id="UP000189464"/>
    </source>
</evidence>
<dbReference type="AlphaFoldDB" id="A0A1S6IVE7"/>
<feature type="transmembrane region" description="Helical" evidence="1">
    <location>
        <begin position="190"/>
        <end position="209"/>
    </location>
</feature>
<keyword evidence="4" id="KW-1185">Reference proteome</keyword>
<feature type="transmembrane region" description="Helical" evidence="1">
    <location>
        <begin position="92"/>
        <end position="112"/>
    </location>
</feature>
<dbReference type="InterPro" id="IPR025962">
    <property type="entry name" value="SdpI/YhfL"/>
</dbReference>
<dbReference type="Pfam" id="PF13630">
    <property type="entry name" value="SdpI"/>
    <property type="match status" value="1"/>
</dbReference>
<gene>
    <name evidence="3" type="ORF">B0537_06405</name>
</gene>
<dbReference type="PANTHER" id="PTHR37810">
    <property type="entry name" value="IMMUNITY PROTEIN SDPI"/>
    <property type="match status" value="1"/>
</dbReference>
<dbReference type="InterPro" id="IPR012867">
    <property type="entry name" value="DUF1648"/>
</dbReference>
<evidence type="ECO:0000313" key="3">
    <source>
        <dbReference type="EMBL" id="AQS58746.1"/>
    </source>
</evidence>
<accession>A0A1S6IVE7</accession>
<feature type="domain" description="DUF1648" evidence="2">
    <location>
        <begin position="16"/>
        <end position="61"/>
    </location>
</feature>
<keyword evidence="1" id="KW-0472">Membrane</keyword>
<keyword evidence="1" id="KW-1133">Transmembrane helix</keyword>
<keyword evidence="1" id="KW-0812">Transmembrane</keyword>
<protein>
    <recommendedName>
        <fullName evidence="2">DUF1648 domain-containing protein</fullName>
    </recommendedName>
</protein>
<feature type="transmembrane region" description="Helical" evidence="1">
    <location>
        <begin position="9"/>
        <end position="28"/>
    </location>
</feature>
<feature type="transmembrane region" description="Helical" evidence="1">
    <location>
        <begin position="118"/>
        <end position="138"/>
    </location>
</feature>
<feature type="transmembrane region" description="Helical" evidence="1">
    <location>
        <begin position="48"/>
        <end position="71"/>
    </location>
</feature>
<dbReference type="GO" id="GO:0009636">
    <property type="term" value="P:response to toxic substance"/>
    <property type="evidence" value="ECO:0007669"/>
    <property type="project" value="TreeGrafter"/>
</dbReference>
<reference evidence="3 4" key="1">
    <citation type="journal article" date="2016" name="Int. J. Syst. Evol. Microbiol.">
        <title>Desulfotomaculum ferrireducens sp. nov., a moderately thermophilic sulfate-reducing and dissimilatory Fe(III)-reducing bacterium isolated from compost.</title>
        <authorList>
            <person name="Yang G."/>
            <person name="Guo J."/>
            <person name="Zhuang L."/>
            <person name="Yuan Y."/>
            <person name="Zhou S."/>
        </authorList>
    </citation>
    <scope>NUCLEOTIDE SEQUENCE [LARGE SCALE GENOMIC DNA]</scope>
    <source>
        <strain evidence="3 4">GSS09</strain>
    </source>
</reference>
<dbReference type="PANTHER" id="PTHR37810:SF5">
    <property type="entry name" value="IMMUNITY PROTEIN SDPI"/>
    <property type="match status" value="1"/>
</dbReference>
<sequence>MGTKHVIKINWLTVVVLVIFWGICASFYPSLPEQVPTHWNIHGEVDGYSHKSVASLILPLLPLALYLGLTFAPLLDPKKQNYEKFAASYEKVRLAIVLVMMVVTFLPLVAAMGYSVNIALLVKALVALLFVVLGNYMGKIRHNYLVGFRLPWTLDNEDVWNKTHRVGGRLMVLGGLVAFLSAFLDSTPGFVLFMLGIFLPFVITIIYSYRAYQRMK</sequence>
<organism evidence="3 4">
    <name type="scientific">Desulforamulus ferrireducens</name>
    <dbReference type="NCBI Taxonomy" id="1833852"/>
    <lineage>
        <taxon>Bacteria</taxon>
        <taxon>Bacillati</taxon>
        <taxon>Bacillota</taxon>
        <taxon>Clostridia</taxon>
        <taxon>Eubacteriales</taxon>
        <taxon>Peptococcaceae</taxon>
        <taxon>Desulforamulus</taxon>
    </lineage>
</organism>
<proteinExistence type="predicted"/>
<evidence type="ECO:0000256" key="1">
    <source>
        <dbReference type="SAM" id="Phobius"/>
    </source>
</evidence>